<dbReference type="InterPro" id="IPR011008">
    <property type="entry name" value="Dimeric_a/b-barrel"/>
</dbReference>
<proteinExistence type="predicted"/>
<dbReference type="PANTHER" id="PTHR42052:SF1">
    <property type="entry name" value="ABM DOMAIN-CONTAINING PROTEIN"/>
    <property type="match status" value="1"/>
</dbReference>
<gene>
    <name evidence="1" type="ORF">B5807_09569</name>
</gene>
<sequence>MPITELALLHLLPGVAIDDSNLRSGLAHAKNVMQTYTGRTFYYLQQVEDPAYIYIVGEWDSLDEHINEFIPSADNQAVLADLQDVLTVEWLLHIDVSHAQLSLPGADGAKPKAPVYAIGRHFMKDGQREQYEQTYEAEKHHLQDFLSEGSIGGGWRIDREGNKEEFVPITPWASVEQHFSFAKTEGFAEYKKITDYITGAEIKHACILDI</sequence>
<dbReference type="Proteomes" id="UP000193240">
    <property type="component" value="Unassembled WGS sequence"/>
</dbReference>
<organism evidence="1 2">
    <name type="scientific">Epicoccum nigrum</name>
    <name type="common">Soil fungus</name>
    <name type="synonym">Epicoccum purpurascens</name>
    <dbReference type="NCBI Taxonomy" id="105696"/>
    <lineage>
        <taxon>Eukaryota</taxon>
        <taxon>Fungi</taxon>
        <taxon>Dikarya</taxon>
        <taxon>Ascomycota</taxon>
        <taxon>Pezizomycotina</taxon>
        <taxon>Dothideomycetes</taxon>
        <taxon>Pleosporomycetidae</taxon>
        <taxon>Pleosporales</taxon>
        <taxon>Pleosporineae</taxon>
        <taxon>Didymellaceae</taxon>
        <taxon>Epicoccum</taxon>
    </lineage>
</organism>
<evidence type="ECO:0000313" key="1">
    <source>
        <dbReference type="EMBL" id="OSS45807.1"/>
    </source>
</evidence>
<dbReference type="OMA" id="VYIVGNW"/>
<dbReference type="AlphaFoldDB" id="A0A1Y2LRF3"/>
<accession>A0A1Y2LRF3</accession>
<name>A0A1Y2LRF3_EPING</name>
<reference evidence="1 2" key="1">
    <citation type="journal article" date="2017" name="Genome Announc.">
        <title>Genome sequence of the saprophytic ascomycete Epicoccum nigrum ICMP 19927 strain isolated from New Zealand.</title>
        <authorList>
            <person name="Fokin M."/>
            <person name="Fleetwood D."/>
            <person name="Weir B.S."/>
            <person name="Villas-Boas S.G."/>
        </authorList>
    </citation>
    <scope>NUCLEOTIDE SEQUENCE [LARGE SCALE GENOMIC DNA]</scope>
    <source>
        <strain evidence="1 2">ICMP 19927</strain>
    </source>
</reference>
<dbReference type="InParanoid" id="A0A1Y2LRF3"/>
<dbReference type="PANTHER" id="PTHR42052">
    <property type="entry name" value="ABM DOMAIN-CONTAINING PROTEIN"/>
    <property type="match status" value="1"/>
</dbReference>
<keyword evidence="2" id="KW-1185">Reference proteome</keyword>
<dbReference type="Gene3D" id="3.30.70.100">
    <property type="match status" value="2"/>
</dbReference>
<protein>
    <recommendedName>
        <fullName evidence="3">ABM domain-containing protein</fullName>
    </recommendedName>
</protein>
<evidence type="ECO:0008006" key="3">
    <source>
        <dbReference type="Google" id="ProtNLM"/>
    </source>
</evidence>
<dbReference type="SUPFAM" id="SSF54909">
    <property type="entry name" value="Dimeric alpha+beta barrel"/>
    <property type="match status" value="1"/>
</dbReference>
<evidence type="ECO:0000313" key="2">
    <source>
        <dbReference type="Proteomes" id="UP000193240"/>
    </source>
</evidence>
<dbReference type="EMBL" id="KZ107853">
    <property type="protein sequence ID" value="OSS45807.1"/>
    <property type="molecule type" value="Genomic_DNA"/>
</dbReference>